<dbReference type="PANTHER" id="PTHR33823:SF4">
    <property type="entry name" value="GENERAL STRESS PROTEIN 16O"/>
    <property type="match status" value="1"/>
</dbReference>
<dbReference type="Proteomes" id="UP000485367">
    <property type="component" value="Unassembled WGS sequence"/>
</dbReference>
<gene>
    <name evidence="6" type="primary">dksA</name>
    <name evidence="6" type="ORF">BWY43_00199</name>
</gene>
<sequence length="106" mass="12248">MFNDQFLKTQEKKIRESIERIEKDIEKREKYSDIGGSSDDNALEFEAFEENLALGKSENKKLQELKAALKKLENKEYGICAKCKGKIEEARLKLYPEAVYCATHAK</sequence>
<dbReference type="PANTHER" id="PTHR33823">
    <property type="entry name" value="RNA POLYMERASE-BINDING TRANSCRIPTION FACTOR DKSA-RELATED"/>
    <property type="match status" value="1"/>
</dbReference>
<reference evidence="6" key="1">
    <citation type="submission" date="2017-02" db="EMBL/GenBank/DDBJ databases">
        <title>Delving into the versatile metabolic prowess of the omnipresent phylum Bacteroidetes.</title>
        <authorList>
            <person name="Nobu M.K."/>
            <person name="Mei R."/>
            <person name="Narihiro T."/>
            <person name="Kuroda K."/>
            <person name="Liu W.-T."/>
        </authorList>
    </citation>
    <scope>NUCLEOTIDE SEQUENCE</scope>
    <source>
        <strain evidence="6">ADurb.Bin280</strain>
    </source>
</reference>
<keyword evidence="3" id="KW-0862">Zinc</keyword>
<accession>A0A1V5SFW5</accession>
<dbReference type="Pfam" id="PF01258">
    <property type="entry name" value="zf-dskA_traR"/>
    <property type="match status" value="1"/>
</dbReference>
<evidence type="ECO:0000259" key="5">
    <source>
        <dbReference type="Pfam" id="PF01258"/>
    </source>
</evidence>
<dbReference type="SUPFAM" id="SSF57716">
    <property type="entry name" value="Glucocorticoid receptor-like (DNA-binding domain)"/>
    <property type="match status" value="1"/>
</dbReference>
<evidence type="ECO:0000256" key="3">
    <source>
        <dbReference type="ARBA" id="ARBA00022833"/>
    </source>
</evidence>
<evidence type="ECO:0000256" key="4">
    <source>
        <dbReference type="PROSITE-ProRule" id="PRU00510"/>
    </source>
</evidence>
<organism evidence="6">
    <name type="scientific">candidate division WS2 bacterium ADurb.Bin280</name>
    <dbReference type="NCBI Taxonomy" id="1852829"/>
    <lineage>
        <taxon>Bacteria</taxon>
        <taxon>candidate division WS2</taxon>
    </lineage>
</organism>
<evidence type="ECO:0000256" key="2">
    <source>
        <dbReference type="ARBA" id="ARBA00022771"/>
    </source>
</evidence>
<dbReference type="Gene3D" id="1.20.120.910">
    <property type="entry name" value="DksA, coiled-coil domain"/>
    <property type="match status" value="1"/>
</dbReference>
<evidence type="ECO:0000256" key="1">
    <source>
        <dbReference type="ARBA" id="ARBA00022723"/>
    </source>
</evidence>
<evidence type="ECO:0000313" key="6">
    <source>
        <dbReference type="EMBL" id="OQA53081.1"/>
    </source>
</evidence>
<protein>
    <submittedName>
        <fullName evidence="6">RNA polymerase-binding transcription factor DksA</fullName>
    </submittedName>
</protein>
<dbReference type="GO" id="GO:0008270">
    <property type="term" value="F:zinc ion binding"/>
    <property type="evidence" value="ECO:0007669"/>
    <property type="project" value="UniProtKB-KW"/>
</dbReference>
<keyword evidence="1" id="KW-0479">Metal-binding</keyword>
<dbReference type="InterPro" id="IPR000962">
    <property type="entry name" value="Znf_DskA_TraR"/>
</dbReference>
<name>A0A1V5SFW5_9BACT</name>
<keyword evidence="2" id="KW-0863">Zinc-finger</keyword>
<dbReference type="PROSITE" id="PS51128">
    <property type="entry name" value="ZF_DKSA_2"/>
    <property type="match status" value="1"/>
</dbReference>
<feature type="domain" description="Zinc finger DksA/TraR C4-type" evidence="5">
    <location>
        <begin position="76"/>
        <end position="102"/>
    </location>
</feature>
<dbReference type="EMBL" id="MWBO01000011">
    <property type="protein sequence ID" value="OQA53081.1"/>
    <property type="molecule type" value="Genomic_DNA"/>
</dbReference>
<feature type="zinc finger region" description="dksA C4-type" evidence="4">
    <location>
        <begin position="80"/>
        <end position="104"/>
    </location>
</feature>
<comment type="caution">
    <text evidence="6">The sequence shown here is derived from an EMBL/GenBank/DDBJ whole genome shotgun (WGS) entry which is preliminary data.</text>
</comment>
<proteinExistence type="predicted"/>
<dbReference type="AlphaFoldDB" id="A0A1V5SFW5"/>